<comment type="caution">
    <text evidence="1">The sequence shown here is derived from an EMBL/GenBank/DDBJ whole genome shotgun (WGS) entry which is preliminary data.</text>
</comment>
<protein>
    <submittedName>
        <fullName evidence="1">Uncharacterized protein</fullName>
    </submittedName>
</protein>
<keyword evidence="2" id="KW-1185">Reference proteome</keyword>
<name>A0ABQ6IE93_9MICO</name>
<gene>
    <name evidence="1" type="ORF">GCM10025876_23920</name>
</gene>
<proteinExistence type="predicted"/>
<dbReference type="EMBL" id="BSUN01000001">
    <property type="protein sequence ID" value="GMA36188.1"/>
    <property type="molecule type" value="Genomic_DNA"/>
</dbReference>
<dbReference type="Proteomes" id="UP001157125">
    <property type="component" value="Unassembled WGS sequence"/>
</dbReference>
<accession>A0ABQ6IE93</accession>
<evidence type="ECO:0000313" key="1">
    <source>
        <dbReference type="EMBL" id="GMA36188.1"/>
    </source>
</evidence>
<reference evidence="2" key="1">
    <citation type="journal article" date="2019" name="Int. J. Syst. Evol. Microbiol.">
        <title>The Global Catalogue of Microorganisms (GCM) 10K type strain sequencing project: providing services to taxonomists for standard genome sequencing and annotation.</title>
        <authorList>
            <consortium name="The Broad Institute Genomics Platform"/>
            <consortium name="The Broad Institute Genome Sequencing Center for Infectious Disease"/>
            <person name="Wu L."/>
            <person name="Ma J."/>
        </authorList>
    </citation>
    <scope>NUCLEOTIDE SEQUENCE [LARGE SCALE GENOMIC DNA]</scope>
    <source>
        <strain evidence="2">NBRC 112299</strain>
    </source>
</reference>
<sequence>MKYQMWVTGAARLDVAHTLATHARTGHLDATALTDDAAVADTLVLAAATLPVTGGAEDLLAEQAVLLGLERAVVDRLGLLHLAVRPVADLVRGRQADAQVTEFVHIEHSGSSSQISSTLEASGRLDREIPSDSAAWYASSSDSRISMT</sequence>
<evidence type="ECO:0000313" key="2">
    <source>
        <dbReference type="Proteomes" id="UP001157125"/>
    </source>
</evidence>
<organism evidence="1 2">
    <name type="scientific">Demequina litorisediminis</name>
    <dbReference type="NCBI Taxonomy" id="1849022"/>
    <lineage>
        <taxon>Bacteria</taxon>
        <taxon>Bacillati</taxon>
        <taxon>Actinomycetota</taxon>
        <taxon>Actinomycetes</taxon>
        <taxon>Micrococcales</taxon>
        <taxon>Demequinaceae</taxon>
        <taxon>Demequina</taxon>
    </lineage>
</organism>